<dbReference type="Pfam" id="PF14670">
    <property type="entry name" value="FXa_inhibition"/>
    <property type="match status" value="6"/>
</dbReference>
<evidence type="ECO:0000256" key="2">
    <source>
        <dbReference type="ARBA" id="ARBA00022525"/>
    </source>
</evidence>
<dbReference type="PANTHER" id="PTHR24046:SF7">
    <property type="entry name" value="CUB DOMAIN-CONTAINING PROTEIN"/>
    <property type="match status" value="1"/>
</dbReference>
<dbReference type="EMBL" id="JH815881">
    <property type="protein sequence ID" value="EKC29288.1"/>
    <property type="molecule type" value="Genomic_DNA"/>
</dbReference>
<dbReference type="Pfam" id="PF12947">
    <property type="entry name" value="EGF_3"/>
    <property type="match status" value="1"/>
</dbReference>
<feature type="disulfide bond" evidence="9">
    <location>
        <begin position="513"/>
        <end position="523"/>
    </location>
</feature>
<evidence type="ECO:0000256" key="1">
    <source>
        <dbReference type="ARBA" id="ARBA00004613"/>
    </source>
</evidence>
<dbReference type="GO" id="GO:0009986">
    <property type="term" value="C:cell surface"/>
    <property type="evidence" value="ECO:0007669"/>
    <property type="project" value="TreeGrafter"/>
</dbReference>
<dbReference type="Gene3D" id="2.10.25.10">
    <property type="entry name" value="Laminin"/>
    <property type="match status" value="9"/>
</dbReference>
<dbReference type="SUPFAM" id="SSF49854">
    <property type="entry name" value="Spermadhesin, CUB domain"/>
    <property type="match status" value="1"/>
</dbReference>
<evidence type="ECO:0000256" key="4">
    <source>
        <dbReference type="ARBA" id="ARBA00022729"/>
    </source>
</evidence>
<dbReference type="InterPro" id="IPR000152">
    <property type="entry name" value="EGF-type_Asp/Asn_hydroxyl_site"/>
</dbReference>
<dbReference type="PROSITE" id="PS01187">
    <property type="entry name" value="EGF_CA"/>
    <property type="match status" value="3"/>
</dbReference>
<dbReference type="PROSITE" id="PS00010">
    <property type="entry name" value="ASX_HYDROXYL"/>
    <property type="match status" value="5"/>
</dbReference>
<dbReference type="GO" id="GO:0005509">
    <property type="term" value="F:calcium ion binding"/>
    <property type="evidence" value="ECO:0007669"/>
    <property type="project" value="InterPro"/>
</dbReference>
<keyword evidence="3 9" id="KW-0245">EGF-like domain</keyword>
<dbReference type="InterPro" id="IPR049883">
    <property type="entry name" value="NOTCH1_EGF-like"/>
</dbReference>
<comment type="caution">
    <text evidence="9">Lacks conserved residue(s) required for the propagation of feature annotation.</text>
</comment>
<evidence type="ECO:0000313" key="10">
    <source>
        <dbReference type="EMBL" id="EKC29288.1"/>
    </source>
</evidence>
<keyword evidence="6" id="KW-0106">Calcium</keyword>
<dbReference type="PANTHER" id="PTHR24046">
    <property type="entry name" value="SIGNAL PEPTIDE, CUB AND EGF-LIKE DOMAIN-CONTAINING"/>
    <property type="match status" value="1"/>
</dbReference>
<reference evidence="10" key="1">
    <citation type="journal article" date="2012" name="Nature">
        <title>The oyster genome reveals stress adaptation and complexity of shell formation.</title>
        <authorList>
            <person name="Zhang G."/>
            <person name="Fang X."/>
            <person name="Guo X."/>
            <person name="Li L."/>
            <person name="Luo R."/>
            <person name="Xu F."/>
            <person name="Yang P."/>
            <person name="Zhang L."/>
            <person name="Wang X."/>
            <person name="Qi H."/>
            <person name="Xiong Z."/>
            <person name="Que H."/>
            <person name="Xie Y."/>
            <person name="Holland P.W."/>
            <person name="Paps J."/>
            <person name="Zhu Y."/>
            <person name="Wu F."/>
            <person name="Chen Y."/>
            <person name="Wang J."/>
            <person name="Peng C."/>
            <person name="Meng J."/>
            <person name="Yang L."/>
            <person name="Liu J."/>
            <person name="Wen B."/>
            <person name="Zhang N."/>
            <person name="Huang Z."/>
            <person name="Zhu Q."/>
            <person name="Feng Y."/>
            <person name="Mount A."/>
            <person name="Hedgecock D."/>
            <person name="Xu Z."/>
            <person name="Liu Y."/>
            <person name="Domazet-Loso T."/>
            <person name="Du Y."/>
            <person name="Sun X."/>
            <person name="Zhang S."/>
            <person name="Liu B."/>
            <person name="Cheng P."/>
            <person name="Jiang X."/>
            <person name="Li J."/>
            <person name="Fan D."/>
            <person name="Wang W."/>
            <person name="Fu W."/>
            <person name="Wang T."/>
            <person name="Wang B."/>
            <person name="Zhang J."/>
            <person name="Peng Z."/>
            <person name="Li Y."/>
            <person name="Li N."/>
            <person name="Wang J."/>
            <person name="Chen M."/>
            <person name="He Y."/>
            <person name="Tan F."/>
            <person name="Song X."/>
            <person name="Zheng Q."/>
            <person name="Huang R."/>
            <person name="Yang H."/>
            <person name="Du X."/>
            <person name="Chen L."/>
            <person name="Yang M."/>
            <person name="Gaffney P.M."/>
            <person name="Wang S."/>
            <person name="Luo L."/>
            <person name="She Z."/>
            <person name="Ming Y."/>
            <person name="Huang W."/>
            <person name="Zhang S."/>
            <person name="Huang B."/>
            <person name="Zhang Y."/>
            <person name="Qu T."/>
            <person name="Ni P."/>
            <person name="Miao G."/>
            <person name="Wang J."/>
            <person name="Wang Q."/>
            <person name="Steinberg C.E."/>
            <person name="Wang H."/>
            <person name="Li N."/>
            <person name="Qian L."/>
            <person name="Zhang G."/>
            <person name="Li Y."/>
            <person name="Yang H."/>
            <person name="Liu X."/>
            <person name="Wang J."/>
            <person name="Yin Y."/>
            <person name="Wang J."/>
        </authorList>
    </citation>
    <scope>NUCLEOTIDE SEQUENCE [LARGE SCALE GENOMIC DNA]</scope>
    <source>
        <strain evidence="10">05x7-T-G4-1.051#20</strain>
    </source>
</reference>
<dbReference type="FunFam" id="2.60.120.290:FF:000002">
    <property type="entry name" value="Signal peptide, CUB domain and EGF-like domain-containing 2"/>
    <property type="match status" value="1"/>
</dbReference>
<dbReference type="CDD" id="cd00054">
    <property type="entry name" value="EGF_CA"/>
    <property type="match status" value="3"/>
</dbReference>
<dbReference type="SUPFAM" id="SSF57184">
    <property type="entry name" value="Growth factor receptor domain"/>
    <property type="match status" value="4"/>
</dbReference>
<dbReference type="Pfam" id="PF07645">
    <property type="entry name" value="EGF_CA"/>
    <property type="match status" value="1"/>
</dbReference>
<dbReference type="PROSITE" id="PS01186">
    <property type="entry name" value="EGF_2"/>
    <property type="match status" value="5"/>
</dbReference>
<evidence type="ECO:0000256" key="8">
    <source>
        <dbReference type="ARBA" id="ARBA00023180"/>
    </source>
</evidence>
<dbReference type="SMART" id="SM00042">
    <property type="entry name" value="CUB"/>
    <property type="match status" value="1"/>
</dbReference>
<gene>
    <name evidence="10" type="ORF">CGI_10014597</name>
</gene>
<dbReference type="FunFam" id="2.10.25.10:FF:000037">
    <property type="entry name" value="Signal peptide, CUB domain and EGF-like domain-containing 2"/>
    <property type="match status" value="1"/>
</dbReference>
<evidence type="ECO:0000256" key="6">
    <source>
        <dbReference type="ARBA" id="ARBA00022837"/>
    </source>
</evidence>
<evidence type="ECO:0000256" key="9">
    <source>
        <dbReference type="PROSITE-ProRule" id="PRU00076"/>
    </source>
</evidence>
<dbReference type="HOGENOM" id="CLU_013079_0_0_1"/>
<keyword evidence="4" id="KW-0732">Signal</keyword>
<protein>
    <submittedName>
        <fullName evidence="10">Signal peptide, CUB and EGF-like domain-containing protein 1</fullName>
    </submittedName>
</protein>
<dbReference type="InterPro" id="IPR000859">
    <property type="entry name" value="CUB_dom"/>
</dbReference>
<dbReference type="Pfam" id="PF00431">
    <property type="entry name" value="CUB"/>
    <property type="match status" value="1"/>
</dbReference>
<dbReference type="InterPro" id="IPR024731">
    <property type="entry name" value="NELL2-like_EGF"/>
</dbReference>
<comment type="subcellular location">
    <subcellularLocation>
        <location evidence="1">Secreted</location>
    </subcellularLocation>
</comment>
<keyword evidence="7 9" id="KW-1015">Disulfide bond</keyword>
<dbReference type="PROSITE" id="PS50026">
    <property type="entry name" value="EGF_3"/>
    <property type="match status" value="3"/>
</dbReference>
<dbReference type="GO" id="GO:0007165">
    <property type="term" value="P:signal transduction"/>
    <property type="evidence" value="ECO:0007669"/>
    <property type="project" value="TreeGrafter"/>
</dbReference>
<dbReference type="FunFam" id="2.10.25.10:FF:000008">
    <property type="entry name" value="Signal peptide, CUB domain, EGF-like 2"/>
    <property type="match status" value="1"/>
</dbReference>
<proteinExistence type="predicted"/>
<dbReference type="PROSITE" id="PS01180">
    <property type="entry name" value="CUB"/>
    <property type="match status" value="1"/>
</dbReference>
<dbReference type="Pfam" id="PF07699">
    <property type="entry name" value="Ephrin_rec_like"/>
    <property type="match status" value="3"/>
</dbReference>
<dbReference type="FunFam" id="2.10.25.10:FF:000240">
    <property type="entry name" value="Vitamin K-dependent protein S"/>
    <property type="match status" value="1"/>
</dbReference>
<dbReference type="Gene3D" id="2.10.50.10">
    <property type="entry name" value="Tumor Necrosis Factor Receptor, subunit A, domain 2"/>
    <property type="match status" value="3"/>
</dbReference>
<sequence>MFLQTVECLDDNYVHINLKSGVVRGYSPFISFLTSPVTSPGSRCDKQVVLRIDFSGKYHGAKFFLDYSEPPRFWTLDISDSPTGDGYGGDHGTTSNMAETQIHNKQLRVYGNDLPGHMDASSNGGLLIHTTDNFVKRGSRVKLDISDERIQWKSGKIKDFLESKFLFTLNGQEPLYGIKDNFLYVGLNRVVAGNYRNGSGLCDVTISLYSFPGNACEKGTHNCHKDAICINTRRRFRCRCKPGYYGNGKLCYEINECIYDNGGCVHFCQNTKGNYTCSCKNGFELDSDGHNCIGEYFFYLLLSDLFSSYKNECLQNKGGCHHQCLNTLGGYECKCNAGYSLSKDGRSCQYGTWCTENLGCDHHCDSSASGPQCACRPGYTLISDGKHCQQTCAVGNGGCQHNCTDTTSGPICSCAPKYLLMENNKTCIASCDVNNGGCDRECIDSRDGPKCQCPSGFHLHQDGRTCLDEDECAVNNGGCSHKCLNTEGSYECVCPKGFKVQYNQRVCVDINECELNTTCDHHCVNTPGSYYCTCREGYKIYGVTHCADKNECLEQNGGCQHSCVNKEGSFKCFCKTGYKLHSNRKDCLEWNNCLPFETPAKTLTSCKQTGADQYCSIQCEANTHPSGVLNTNKYYTCGPSTQFQWSHSLQNVTLPFCSENMRAPSVSKTIKFVFVATRCRVKRRLRHEVQHNITNQLNTLKKFKCRNSCKINYVQIDCKRIPKKFRRLARDVSKTVIAGQMELEVRPFSTTKKCDIPCTTKRTERRLKKAYKTLRKMVNKEQLFFRYDKQDVSFAKRSLKTKKVYGYDCPVGSIMAELACMDCGVGSYYNKSSHTCELCRPGTYQDREGQTGCKACPPNIQGGGILGAKSTSECSILCGPGTYSSSGKIPCKKCPRGKYQTDYGRTRCEDCGVGLSTIQDGALSFRDCSTKVTCAAGNFFDVLKHQCLPCPVGTYQPTAGLNFCYACPVSTSTDFVGSTNQSDCKNQECGGQIGKLQGYIESPNFPGDYPNSIQCTWKIKPGKKRRILVIIPEIFLPKEDQCGDKLVMRKSSKPSSLTTYEVCETTEKPRAFTSRSRRLWVQFKSDSQNTAGGFSIPFVTYNEDYQPLIEDIVRDGRLYSSYQHQSILKDRKLLSVLMEVISQPYNYFKYANVSHTMMPTSFIQLLTEKVQRFFST</sequence>
<keyword evidence="5" id="KW-0677">Repeat</keyword>
<dbReference type="InterPro" id="IPR000742">
    <property type="entry name" value="EGF"/>
</dbReference>
<dbReference type="CDD" id="cd00041">
    <property type="entry name" value="CUB"/>
    <property type="match status" value="1"/>
</dbReference>
<dbReference type="InterPro" id="IPR052071">
    <property type="entry name" value="SCUB_EGF-like_domain"/>
</dbReference>
<dbReference type="AlphaFoldDB" id="K1Q5T6"/>
<evidence type="ECO:0000256" key="7">
    <source>
        <dbReference type="ARBA" id="ARBA00023157"/>
    </source>
</evidence>
<evidence type="ECO:0000256" key="3">
    <source>
        <dbReference type="ARBA" id="ARBA00022536"/>
    </source>
</evidence>
<dbReference type="InterPro" id="IPR009030">
    <property type="entry name" value="Growth_fac_rcpt_cys_sf"/>
</dbReference>
<organism evidence="10">
    <name type="scientific">Magallana gigas</name>
    <name type="common">Pacific oyster</name>
    <name type="synonym">Crassostrea gigas</name>
    <dbReference type="NCBI Taxonomy" id="29159"/>
    <lineage>
        <taxon>Eukaryota</taxon>
        <taxon>Metazoa</taxon>
        <taxon>Spiralia</taxon>
        <taxon>Lophotrochozoa</taxon>
        <taxon>Mollusca</taxon>
        <taxon>Bivalvia</taxon>
        <taxon>Autobranchia</taxon>
        <taxon>Pteriomorphia</taxon>
        <taxon>Ostreida</taxon>
        <taxon>Ostreoidea</taxon>
        <taxon>Ostreidae</taxon>
        <taxon>Magallana</taxon>
    </lineage>
</organism>
<accession>K1Q5T6</accession>
<dbReference type="FunFam" id="2.10.25.10:FF:000038">
    <property type="entry name" value="Fibrillin 2"/>
    <property type="match status" value="2"/>
</dbReference>
<dbReference type="SMART" id="SM00181">
    <property type="entry name" value="EGF"/>
    <property type="match status" value="10"/>
</dbReference>
<evidence type="ECO:0000256" key="5">
    <source>
        <dbReference type="ARBA" id="ARBA00022737"/>
    </source>
</evidence>
<dbReference type="FunFam" id="2.10.50.10:FF:000032">
    <property type="entry name" value="Uncharacterized protein, isoform A"/>
    <property type="match status" value="1"/>
</dbReference>
<dbReference type="Gene3D" id="2.60.120.290">
    <property type="entry name" value="Spermadhesin, CUB domain"/>
    <property type="match status" value="1"/>
</dbReference>
<dbReference type="InterPro" id="IPR001881">
    <property type="entry name" value="EGF-like_Ca-bd_dom"/>
</dbReference>
<dbReference type="InterPro" id="IPR035914">
    <property type="entry name" value="Sperma_CUB_dom_sf"/>
</dbReference>
<dbReference type="InterPro" id="IPR018097">
    <property type="entry name" value="EGF_Ca-bd_CS"/>
</dbReference>
<name>K1Q5T6_MAGGI</name>
<dbReference type="GO" id="GO:0005615">
    <property type="term" value="C:extracellular space"/>
    <property type="evidence" value="ECO:0007669"/>
    <property type="project" value="TreeGrafter"/>
</dbReference>
<keyword evidence="8" id="KW-0325">Glycoprotein</keyword>
<keyword evidence="2" id="KW-0964">Secreted</keyword>
<dbReference type="SMART" id="SM01411">
    <property type="entry name" value="Ephrin_rec_like"/>
    <property type="match status" value="3"/>
</dbReference>
<dbReference type="InParanoid" id="K1Q5T6"/>
<dbReference type="SUPFAM" id="SSF57196">
    <property type="entry name" value="EGF/Laminin"/>
    <property type="match status" value="1"/>
</dbReference>
<dbReference type="SMART" id="SM00179">
    <property type="entry name" value="EGF_CA"/>
    <property type="match status" value="8"/>
</dbReference>
<dbReference type="InterPro" id="IPR011641">
    <property type="entry name" value="Tyr-kin_ephrin_A/B_rcpt-like"/>
</dbReference>